<dbReference type="Proteomes" id="UP001318040">
    <property type="component" value="Chromosome 48"/>
</dbReference>
<evidence type="ECO:0000256" key="1">
    <source>
        <dbReference type="ARBA" id="ARBA00004496"/>
    </source>
</evidence>
<gene>
    <name evidence="8" type="primary">ABHD14B</name>
</gene>
<dbReference type="Gene3D" id="3.40.50.1820">
    <property type="entry name" value="alpha/beta hydrolase"/>
    <property type="match status" value="1"/>
</dbReference>
<evidence type="ECO:0000256" key="4">
    <source>
        <dbReference type="ARBA" id="ARBA00023315"/>
    </source>
</evidence>
<dbReference type="CTD" id="84836"/>
<organism evidence="7 8">
    <name type="scientific">Petromyzon marinus</name>
    <name type="common">Sea lamprey</name>
    <dbReference type="NCBI Taxonomy" id="7757"/>
    <lineage>
        <taxon>Eukaryota</taxon>
        <taxon>Metazoa</taxon>
        <taxon>Chordata</taxon>
        <taxon>Craniata</taxon>
        <taxon>Vertebrata</taxon>
        <taxon>Cyclostomata</taxon>
        <taxon>Hyperoartia</taxon>
        <taxon>Petromyzontiformes</taxon>
        <taxon>Petromyzontidae</taxon>
        <taxon>Petromyzon</taxon>
    </lineage>
</organism>
<keyword evidence="7" id="KW-1185">Reference proteome</keyword>
<dbReference type="GO" id="GO:0016787">
    <property type="term" value="F:hydrolase activity"/>
    <property type="evidence" value="ECO:0007669"/>
    <property type="project" value="TreeGrafter"/>
</dbReference>
<evidence type="ECO:0000313" key="7">
    <source>
        <dbReference type="Proteomes" id="UP001318040"/>
    </source>
</evidence>
<keyword evidence="3" id="KW-0808">Transferase</keyword>
<keyword evidence="2" id="KW-0963">Cytoplasm</keyword>
<dbReference type="AlphaFoldDB" id="A0AAJ7XBJ4"/>
<dbReference type="SUPFAM" id="SSF53474">
    <property type="entry name" value="alpha/beta-Hydrolases"/>
    <property type="match status" value="1"/>
</dbReference>
<name>A0AAJ7XBJ4_PETMA</name>
<evidence type="ECO:0000256" key="2">
    <source>
        <dbReference type="ARBA" id="ARBA00022490"/>
    </source>
</evidence>
<comment type="similarity">
    <text evidence="5">Belongs to the AB hydrolase superfamily. ABHD14 family.</text>
</comment>
<comment type="subcellular location">
    <subcellularLocation>
        <location evidence="1">Cytoplasm</location>
    </subcellularLocation>
</comment>
<dbReference type="RefSeq" id="XP_032828142.1">
    <property type="nucleotide sequence ID" value="XM_032972251.1"/>
</dbReference>
<reference evidence="8" key="1">
    <citation type="submission" date="2025-08" db="UniProtKB">
        <authorList>
            <consortium name="RefSeq"/>
        </authorList>
    </citation>
    <scope>IDENTIFICATION</scope>
    <source>
        <tissue evidence="8">Sperm</tissue>
    </source>
</reference>
<evidence type="ECO:0000256" key="5">
    <source>
        <dbReference type="ARBA" id="ARBA00037942"/>
    </source>
</evidence>
<protein>
    <submittedName>
        <fullName evidence="8">Protein ABHD14B isoform X3</fullName>
    </submittedName>
</protein>
<dbReference type="InterPro" id="IPR029058">
    <property type="entry name" value="AB_hydrolase_fold"/>
</dbReference>
<evidence type="ECO:0000256" key="3">
    <source>
        <dbReference type="ARBA" id="ARBA00022679"/>
    </source>
</evidence>
<dbReference type="Pfam" id="PF12146">
    <property type="entry name" value="Hydrolase_4"/>
    <property type="match status" value="1"/>
</dbReference>
<keyword evidence="4" id="KW-0012">Acyltransferase</keyword>
<dbReference type="PANTHER" id="PTHR46197">
    <property type="entry name" value="PROTEIN ABHD14B-LIKE"/>
    <property type="match status" value="1"/>
</dbReference>
<dbReference type="GO" id="GO:0005737">
    <property type="term" value="C:cytoplasm"/>
    <property type="evidence" value="ECO:0007669"/>
    <property type="project" value="UniProtKB-SubCell"/>
</dbReference>
<evidence type="ECO:0000313" key="8">
    <source>
        <dbReference type="RefSeq" id="XP_032828142.1"/>
    </source>
</evidence>
<proteinExistence type="inferred from homology"/>
<evidence type="ECO:0000259" key="6">
    <source>
        <dbReference type="Pfam" id="PF12146"/>
    </source>
</evidence>
<feature type="domain" description="Serine aminopeptidase S33" evidence="6">
    <location>
        <begin position="40"/>
        <end position="147"/>
    </location>
</feature>
<dbReference type="GeneID" id="116952676"/>
<dbReference type="GO" id="GO:0016746">
    <property type="term" value="F:acyltransferase activity"/>
    <property type="evidence" value="ECO:0007669"/>
    <property type="project" value="UniProtKB-KW"/>
</dbReference>
<sequence>MCLCFPVEMAAVSITEGHADVDGQRLFYREAVAPSVPRRFSVLLLHGMKFSSETWLTLGTLKELAEAGYRAVALDLPGYGRSASYQLAGLRLGEIAKGTFLKLVSESLQLGPCALVSPSMSGMFSLPFLLEHEALVRGFVPVAPICTDKFTAEQYKKVQVPSLITYGSQDSQLGESSLSNLRNLPNSTVLKMEGAGHACYLDSPAEWHSALLAFLGSLK</sequence>
<dbReference type="FunFam" id="3.40.50.1820:FF:000077">
    <property type="entry name" value="Abhydrolase domain containing 14B"/>
    <property type="match status" value="1"/>
</dbReference>
<accession>A0AAJ7XBJ4</accession>
<dbReference type="PANTHER" id="PTHR46197:SF2">
    <property type="entry name" value="PROTEIN-LYSINE DEACYLASE ABHD14B-RELATED"/>
    <property type="match status" value="1"/>
</dbReference>
<dbReference type="InterPro" id="IPR022742">
    <property type="entry name" value="Hydrolase_4"/>
</dbReference>
<dbReference type="GO" id="GO:0045944">
    <property type="term" value="P:positive regulation of transcription by RNA polymerase II"/>
    <property type="evidence" value="ECO:0007669"/>
    <property type="project" value="TreeGrafter"/>
</dbReference>